<evidence type="ECO:0000313" key="3">
    <source>
        <dbReference type="Proteomes" id="UP000502699"/>
    </source>
</evidence>
<keyword evidence="3" id="KW-1185">Reference proteome</keyword>
<dbReference type="Proteomes" id="UP000502699">
    <property type="component" value="Chromosome"/>
</dbReference>
<evidence type="ECO:0000256" key="1">
    <source>
        <dbReference type="SAM" id="Coils"/>
    </source>
</evidence>
<dbReference type="RefSeq" id="WP_166270082.1">
    <property type="nucleotide sequence ID" value="NZ_CP048029.1"/>
</dbReference>
<evidence type="ECO:0000313" key="2">
    <source>
        <dbReference type="EMBL" id="QIK37312.1"/>
    </source>
</evidence>
<reference evidence="3" key="1">
    <citation type="submission" date="2020-01" db="EMBL/GenBank/DDBJ databases">
        <title>Caldichromatium gen. nov., sp. nov., a thermophilic purple sulfur bacterium member of the family Chromatiaceae isolated from Nakabusa hot spring, Japan.</title>
        <authorList>
            <person name="Saini M.K."/>
            <person name="Hanada S."/>
            <person name="Tank M."/>
        </authorList>
    </citation>
    <scope>NUCLEOTIDE SEQUENCE [LARGE SCALE GENOMIC DNA]</scope>
    <source>
        <strain evidence="3">No.7</strain>
    </source>
</reference>
<proteinExistence type="predicted"/>
<protein>
    <submittedName>
        <fullName evidence="2">Uncharacterized protein</fullName>
    </submittedName>
</protein>
<gene>
    <name evidence="2" type="ORF">GWK36_04120</name>
</gene>
<dbReference type="AlphaFoldDB" id="A0A6G7VBI5"/>
<feature type="coiled-coil region" evidence="1">
    <location>
        <begin position="54"/>
        <end position="85"/>
    </location>
</feature>
<dbReference type="KEGG" id="cjap:GWK36_04120"/>
<keyword evidence="1" id="KW-0175">Coiled coil</keyword>
<sequence length="132" mass="15547">MSVLKWLERYIWCLLGACVWLGLSVWPASAQTEPPLLTDPGGRLPHPEQVLPWLDEVRAQRRAWEEDLRQRRAERQERIEQERAAFRRLGPEPWSGWSFATPWLPSSEPTAPPGHLPLHPPDWDNLWYFRGY</sequence>
<name>A0A6G7VBI5_9GAMM</name>
<dbReference type="EMBL" id="CP048029">
    <property type="protein sequence ID" value="QIK37312.1"/>
    <property type="molecule type" value="Genomic_DNA"/>
</dbReference>
<organism evidence="2 3">
    <name type="scientific">Caldichromatium japonicum</name>
    <dbReference type="NCBI Taxonomy" id="2699430"/>
    <lineage>
        <taxon>Bacteria</taxon>
        <taxon>Pseudomonadati</taxon>
        <taxon>Pseudomonadota</taxon>
        <taxon>Gammaproteobacteria</taxon>
        <taxon>Chromatiales</taxon>
        <taxon>Chromatiaceae</taxon>
        <taxon>Caldichromatium</taxon>
    </lineage>
</organism>
<accession>A0A6G7VBI5</accession>